<protein>
    <submittedName>
        <fullName evidence="1">Uncharacterized protein</fullName>
    </submittedName>
</protein>
<keyword evidence="2" id="KW-1185">Reference proteome</keyword>
<gene>
    <name evidence="1" type="ORF">J8273_0060</name>
</gene>
<dbReference type="AlphaFoldDB" id="A0A8J6E2M1"/>
<accession>A0A8J6E2M1</accession>
<comment type="caution">
    <text evidence="1">The sequence shown here is derived from an EMBL/GenBank/DDBJ whole genome shotgun (WGS) entry which is preliminary data.</text>
</comment>
<dbReference type="Proteomes" id="UP000717585">
    <property type="component" value="Unassembled WGS sequence"/>
</dbReference>
<dbReference type="EMBL" id="JAHDYR010000012">
    <property type="protein sequence ID" value="KAG9394853.1"/>
    <property type="molecule type" value="Genomic_DNA"/>
</dbReference>
<sequence length="332" mass="36165">MLDVVGMIEGRIEYYERELAAIEHRILNPAFNGRSASSALSDADLHLLENISSELENSDVGSLLDTLTSIKRIGLLDDPSFCRVTVASLAPHLPSFVRTHSILSPEVLETFTRIHSLVEASPAYDALTSAALLPALHEIWDKMALYHVTTVYQAVAPLIPTLLRREAVQWIIPHLQAQPGECDPAEWAEVVPPDLIDQLIPTWDQLSPLISSSPLPALVGPVRAGLTGHSRSDVIAAVQCRLDLTLTMFDLDNPAANEAAWIRLATMTGVDVMSLQRRLTQHVLSIAWSGDASGALAVVGRWRVVAEASRVCEWVDGVTVPCLARFLGVDVP</sequence>
<name>A0A8J6E2M1_9EUKA</name>
<proteinExistence type="predicted"/>
<organism evidence="1 2">
    <name type="scientific">Carpediemonas membranifera</name>
    <dbReference type="NCBI Taxonomy" id="201153"/>
    <lineage>
        <taxon>Eukaryota</taxon>
        <taxon>Metamonada</taxon>
        <taxon>Carpediemonas-like organisms</taxon>
        <taxon>Carpediemonas</taxon>
    </lineage>
</organism>
<evidence type="ECO:0000313" key="1">
    <source>
        <dbReference type="EMBL" id="KAG9394853.1"/>
    </source>
</evidence>
<evidence type="ECO:0000313" key="2">
    <source>
        <dbReference type="Proteomes" id="UP000717585"/>
    </source>
</evidence>
<reference evidence="1" key="1">
    <citation type="submission" date="2021-05" db="EMBL/GenBank/DDBJ databases">
        <title>A free-living protist that lacks canonical eukaryotic 1 DNA replication and segregation systems.</title>
        <authorList>
            <person name="Salas-Leiva D.E."/>
            <person name="Tromer E.C."/>
            <person name="Curtis B.A."/>
            <person name="Jerlstrom-Hultqvist J."/>
            <person name="Kolisko M."/>
            <person name="Yi Z."/>
            <person name="Salas-Leiva J.S."/>
            <person name="Gallot-Lavallee L."/>
            <person name="Kops G.J.P.L."/>
            <person name="Archibald J.M."/>
            <person name="Simpson A.G.B."/>
            <person name="Roger A.J."/>
        </authorList>
    </citation>
    <scope>NUCLEOTIDE SEQUENCE</scope>
    <source>
        <strain evidence="1">BICM</strain>
    </source>
</reference>